<gene>
    <name evidence="3" type="ORF">CIK79_10325</name>
    <name evidence="2" type="ORF">CXR27_02540</name>
</gene>
<evidence type="ECO:0000313" key="5">
    <source>
        <dbReference type="Proteomes" id="UP000282731"/>
    </source>
</evidence>
<feature type="transmembrane region" description="Helical" evidence="1">
    <location>
        <begin position="34"/>
        <end position="54"/>
    </location>
</feature>
<dbReference type="EMBL" id="CP025334">
    <property type="protein sequence ID" value="AZT96016.1"/>
    <property type="molecule type" value="Genomic_DNA"/>
</dbReference>
<name>A0A2A3X4K9_BREAU</name>
<evidence type="ECO:0000256" key="1">
    <source>
        <dbReference type="SAM" id="Phobius"/>
    </source>
</evidence>
<feature type="transmembrane region" description="Helical" evidence="1">
    <location>
        <begin position="61"/>
        <end position="83"/>
    </location>
</feature>
<dbReference type="EMBL" id="NRGX01000001">
    <property type="protein sequence ID" value="PCC18653.1"/>
    <property type="molecule type" value="Genomic_DNA"/>
</dbReference>
<dbReference type="AlphaFoldDB" id="A0A2A3X4K9"/>
<keyword evidence="1" id="KW-0812">Transmembrane</keyword>
<reference evidence="3 4" key="1">
    <citation type="journal article" date="2017" name="Elife">
        <title>Extensive horizontal gene transfer in cheese-associated bacteria.</title>
        <authorList>
            <person name="Bonham K.S."/>
            <person name="Wolfe B.E."/>
            <person name="Dutton R.J."/>
        </authorList>
    </citation>
    <scope>NUCLEOTIDE SEQUENCE [LARGE SCALE GENOMIC DNA]</scope>
    <source>
        <strain evidence="3 4">JB5</strain>
    </source>
</reference>
<dbReference type="Proteomes" id="UP000282731">
    <property type="component" value="Chromosome"/>
</dbReference>
<evidence type="ECO:0000313" key="3">
    <source>
        <dbReference type="EMBL" id="PCC18653.1"/>
    </source>
</evidence>
<proteinExistence type="predicted"/>
<organism evidence="3 4">
    <name type="scientific">Brevibacterium aurantiacum</name>
    <dbReference type="NCBI Taxonomy" id="273384"/>
    <lineage>
        <taxon>Bacteria</taxon>
        <taxon>Bacillati</taxon>
        <taxon>Actinomycetota</taxon>
        <taxon>Actinomycetes</taxon>
        <taxon>Micrococcales</taxon>
        <taxon>Brevibacteriaceae</taxon>
        <taxon>Brevibacterium</taxon>
    </lineage>
</organism>
<dbReference type="RefSeq" id="WP_096158124.1">
    <property type="nucleotide sequence ID" value="NZ_CP025334.1"/>
</dbReference>
<reference evidence="2 5" key="3">
    <citation type="submission" date="2019-01" db="EMBL/GenBank/DDBJ databases">
        <title>Comparative genomic analysis of Brevibacterium aurantiacum sheds light on its evolution and its adaptation to smear-ripened cheeses.</title>
        <authorList>
            <person name="Moineau S."/>
        </authorList>
    </citation>
    <scope>NUCLEOTIDE SEQUENCE [LARGE SCALE GENOMIC DNA]</scope>
    <source>
        <strain evidence="2 5">SMQ-1420</strain>
    </source>
</reference>
<feature type="transmembrane region" description="Helical" evidence="1">
    <location>
        <begin position="95"/>
        <end position="116"/>
    </location>
</feature>
<keyword evidence="1" id="KW-1133">Transmembrane helix</keyword>
<sequence length="124" mass="12887">MSVIVVLGAIDAPDAKRNSGGEARAPTNWVFGDVINVESIIWSAITLSFIVGMLSKALPRVPGAVVGTAWGATALAATGALLFKDTTDTNLEIVSLGLIVTFPAFLTGFALVSLVGDWKRELTA</sequence>
<accession>A0A2A3X4K9</accession>
<evidence type="ECO:0000313" key="2">
    <source>
        <dbReference type="EMBL" id="AZT96016.1"/>
    </source>
</evidence>
<evidence type="ECO:0000313" key="4">
    <source>
        <dbReference type="Proteomes" id="UP000218377"/>
    </source>
</evidence>
<reference evidence="2 5" key="2">
    <citation type="submission" date="2017-12" db="EMBL/GenBank/DDBJ databases">
        <authorList>
            <person name="Levesque S."/>
        </authorList>
    </citation>
    <scope>NUCLEOTIDE SEQUENCE [LARGE SCALE GENOMIC DNA]</scope>
    <source>
        <strain evidence="2 5">SMQ-1420</strain>
    </source>
</reference>
<protein>
    <submittedName>
        <fullName evidence="3">Uncharacterized protein</fullName>
    </submittedName>
</protein>
<keyword evidence="1" id="KW-0472">Membrane</keyword>
<dbReference type="Proteomes" id="UP000218377">
    <property type="component" value="Unassembled WGS sequence"/>
</dbReference>